<sequence length="163" mass="18249">MNPRAVKDSDPRESARREATMRLAKSIKMMKEVVDKDLAKSMRDDVSTFDVSPATTEELAKISERYVHLMSVLAAMREQSEKLAELADALAMPHVGNVVDRKSSEHFKRAAKLSDLFSDMYDSSINLGLSRPASGIRGVMEDRMNIENYFSHAVNEAISVARK</sequence>
<proteinExistence type="predicted"/>
<evidence type="ECO:0000313" key="1">
    <source>
        <dbReference type="EMBL" id="CUX82856.1"/>
    </source>
</evidence>
<reference evidence="1 2" key="1">
    <citation type="submission" date="2016-01" db="EMBL/GenBank/DDBJ databases">
        <authorList>
            <person name="Varghese N."/>
        </authorList>
    </citation>
    <scope>NUCLEOTIDE SEQUENCE [LARGE SCALE GENOMIC DNA]</scope>
    <source>
        <strain evidence="1 2">HL-91</strain>
    </source>
</reference>
<dbReference type="EMBL" id="FBYC01000004">
    <property type="protein sequence ID" value="CUX82856.1"/>
    <property type="molecule type" value="Genomic_DNA"/>
</dbReference>
<protein>
    <submittedName>
        <fullName evidence="1">Uncharacterized protein</fullName>
    </submittedName>
</protein>
<organism evidence="1 2">
    <name type="scientific">Roseibaca calidilacus</name>
    <dbReference type="NCBI Taxonomy" id="1666912"/>
    <lineage>
        <taxon>Bacteria</taxon>
        <taxon>Pseudomonadati</taxon>
        <taxon>Pseudomonadota</taxon>
        <taxon>Alphaproteobacteria</taxon>
        <taxon>Rhodobacterales</taxon>
        <taxon>Paracoccaceae</taxon>
        <taxon>Roseinatronobacter</taxon>
    </lineage>
</organism>
<comment type="caution">
    <text evidence="1">The sequence shown here is derived from an EMBL/GenBank/DDBJ whole genome shotgun (WGS) entry which is preliminary data.</text>
</comment>
<name>A0ABP2BYS8_9RHOB</name>
<gene>
    <name evidence="1" type="ORF">Ga0058931_2625</name>
</gene>
<accession>A0ABP2BYS8</accession>
<evidence type="ECO:0000313" key="2">
    <source>
        <dbReference type="Proteomes" id="UP000182045"/>
    </source>
</evidence>
<dbReference type="Proteomes" id="UP000182045">
    <property type="component" value="Unassembled WGS sequence"/>
</dbReference>
<keyword evidence="2" id="KW-1185">Reference proteome</keyword>